<protein>
    <submittedName>
        <fullName evidence="1">Uncharacterized protein</fullName>
    </submittedName>
</protein>
<gene>
    <name evidence="1" type="ordered locus">ECA0664</name>
</gene>
<name>Q6D9F2_PECAS</name>
<reference evidence="1" key="1">
    <citation type="submission" date="2004-02" db="EMBL/GenBank/DDBJ databases">
        <title>The genome sequence of the enterobacterial phytopathogen Erwinia carotovora subsp. atroseptica SCRI1043 and functional genomic identification of novel virulence factors.</title>
        <authorList>
            <person name="Bell K.S."/>
            <person name="Sebaihia M."/>
            <person name="Pritchard L."/>
            <person name="Holden M."/>
            <person name="Hyman L.J."/>
            <person name="Holeva M.C."/>
            <person name="Thomson N.R."/>
            <person name="Bentley S.D."/>
            <person name="Churcher C."/>
            <person name="Mungall K."/>
            <person name="Atkin R."/>
            <person name="Bason N."/>
            <person name="Brooks K."/>
            <person name="Chillingworth T."/>
            <person name="Clark K."/>
            <person name="Doggett J."/>
            <person name="Fraser A."/>
            <person name="Hance Z."/>
            <person name="Hauser H."/>
            <person name="Jagels K."/>
            <person name="Moule S."/>
            <person name="Norbertczak H."/>
            <person name="Ormond D."/>
            <person name="Price C."/>
            <person name="Quail M.A."/>
            <person name="Sanders M."/>
            <person name="Walker D."/>
            <person name="Whitehead S."/>
            <person name="Salmond G.P.C."/>
            <person name="Birch P.R.J."/>
            <person name="Barrell B.G."/>
            <person name="Parkhill J."/>
            <person name="Toth I.K."/>
        </authorList>
    </citation>
    <scope>NUCLEOTIDE SEQUENCE</scope>
    <source>
        <strain evidence="1">SCRI1043</strain>
    </source>
</reference>
<organism evidence="1 2">
    <name type="scientific">Pectobacterium atrosepticum (strain SCRI 1043 / ATCC BAA-672)</name>
    <name type="common">Erwinia carotovora subsp. atroseptica</name>
    <dbReference type="NCBI Taxonomy" id="218491"/>
    <lineage>
        <taxon>Bacteria</taxon>
        <taxon>Pseudomonadati</taxon>
        <taxon>Pseudomonadota</taxon>
        <taxon>Gammaproteobacteria</taxon>
        <taxon>Enterobacterales</taxon>
        <taxon>Pectobacteriaceae</taxon>
        <taxon>Pectobacterium</taxon>
    </lineage>
</organism>
<dbReference type="eggNOG" id="COG0583">
    <property type="taxonomic scope" value="Bacteria"/>
</dbReference>
<dbReference type="Gene3D" id="1.10.10.10">
    <property type="entry name" value="Winged helix-like DNA-binding domain superfamily/Winged helix DNA-binding domain"/>
    <property type="match status" value="1"/>
</dbReference>
<accession>Q6D9F2</accession>
<evidence type="ECO:0000313" key="1">
    <source>
        <dbReference type="EMBL" id="CAG73578.1"/>
    </source>
</evidence>
<dbReference type="KEGG" id="eca:ECA0664"/>
<dbReference type="HOGENOM" id="CLU_2396976_0_0_6"/>
<dbReference type="AlphaFoldDB" id="Q6D9F2"/>
<keyword evidence="2" id="KW-1185">Reference proteome</keyword>
<dbReference type="Proteomes" id="UP000007966">
    <property type="component" value="Chromosome"/>
</dbReference>
<sequence length="93" mass="10542">MADRADDAVVFIHRTYDFDQLRIVDEIPHRSISTDEQVRGVFNGIDLGVLLFHRTTRKMALTEAGEEPLLKIRPTAQAIATGFEDVAQWTEKS</sequence>
<dbReference type="InterPro" id="IPR036388">
    <property type="entry name" value="WH-like_DNA-bd_sf"/>
</dbReference>
<dbReference type="EMBL" id="BX950851">
    <property type="protein sequence ID" value="CAG73578.1"/>
    <property type="molecule type" value="Genomic_DNA"/>
</dbReference>
<proteinExistence type="predicted"/>
<evidence type="ECO:0000313" key="2">
    <source>
        <dbReference type="Proteomes" id="UP000007966"/>
    </source>
</evidence>